<organism evidence="2 3">
    <name type="scientific">Pseudozyma antarctica (strain T-34)</name>
    <name type="common">Yeast</name>
    <name type="synonym">Candida antarctica</name>
    <dbReference type="NCBI Taxonomy" id="1151754"/>
    <lineage>
        <taxon>Eukaryota</taxon>
        <taxon>Fungi</taxon>
        <taxon>Dikarya</taxon>
        <taxon>Basidiomycota</taxon>
        <taxon>Ustilaginomycotina</taxon>
        <taxon>Ustilaginomycetes</taxon>
        <taxon>Ustilaginales</taxon>
        <taxon>Ustilaginaceae</taxon>
        <taxon>Moesziomyces</taxon>
    </lineage>
</organism>
<proteinExistence type="predicted"/>
<dbReference type="AlphaFoldDB" id="M9LJN4"/>
<reference evidence="3" key="1">
    <citation type="journal article" date="2013" name="Genome Announc.">
        <title>Genome sequence of the basidiomycetous yeast Pseudozyma antarctica T-34, a producer of the glycolipid biosurfactants mannosylerythritol lipids.</title>
        <authorList>
            <person name="Morita T."/>
            <person name="Koike H."/>
            <person name="Koyama Y."/>
            <person name="Hagiwara H."/>
            <person name="Ito E."/>
            <person name="Fukuoka T."/>
            <person name="Imura T."/>
            <person name="Machida M."/>
            <person name="Kitamoto D."/>
        </authorList>
    </citation>
    <scope>NUCLEOTIDE SEQUENCE [LARGE SCALE GENOMIC DNA]</scope>
    <source>
        <strain evidence="3">T-34</strain>
    </source>
</reference>
<sequence length="109" mass="11726">MRQGELQAIEALRKCRRRHLHRHHIIYLTLAISQSSASSGARLIDAASPTLSAHRSDPSAVFGSAHLRICRLDSTSERILVQHSSLTPSITSDALHPLPTSGSGPPSSS</sequence>
<protein>
    <submittedName>
        <fullName evidence="2">Uncharacterized protein</fullName>
    </submittedName>
</protein>
<accession>M9LJN4</accession>
<name>M9LJN4_PSEA3</name>
<evidence type="ECO:0000256" key="1">
    <source>
        <dbReference type="SAM" id="MobiDB-lite"/>
    </source>
</evidence>
<feature type="region of interest" description="Disordered" evidence="1">
    <location>
        <begin position="89"/>
        <end position="109"/>
    </location>
</feature>
<evidence type="ECO:0000313" key="3">
    <source>
        <dbReference type="Proteomes" id="UP000011976"/>
    </source>
</evidence>
<gene>
    <name evidence="2" type="ORF">PANT_3c00077</name>
</gene>
<evidence type="ECO:0000313" key="2">
    <source>
        <dbReference type="EMBL" id="GAC71541.1"/>
    </source>
</evidence>
<dbReference type="Proteomes" id="UP000011976">
    <property type="component" value="Unassembled WGS sequence"/>
</dbReference>
<dbReference type="EMBL" id="DF196769">
    <property type="protein sequence ID" value="GAC71541.1"/>
    <property type="molecule type" value="Genomic_DNA"/>
</dbReference>